<dbReference type="PANTHER" id="PTHR43818:SF11">
    <property type="entry name" value="BCDNA.GH03377"/>
    <property type="match status" value="1"/>
</dbReference>
<gene>
    <name evidence="4" type="primary">afr_1</name>
    <name evidence="4" type="ORF">SDC9_44678</name>
</gene>
<evidence type="ECO:0000313" key="4">
    <source>
        <dbReference type="EMBL" id="MPL98473.1"/>
    </source>
</evidence>
<dbReference type="Pfam" id="PF01408">
    <property type="entry name" value="GFO_IDH_MocA"/>
    <property type="match status" value="1"/>
</dbReference>
<dbReference type="Gene3D" id="3.30.360.10">
    <property type="entry name" value="Dihydrodipicolinate Reductase, domain 2"/>
    <property type="match status" value="1"/>
</dbReference>
<feature type="domain" description="Gfo/Idh/MocA-like oxidoreductase N-terminal" evidence="2">
    <location>
        <begin position="4"/>
        <end position="122"/>
    </location>
</feature>
<organism evidence="4">
    <name type="scientific">bioreactor metagenome</name>
    <dbReference type="NCBI Taxonomy" id="1076179"/>
    <lineage>
        <taxon>unclassified sequences</taxon>
        <taxon>metagenomes</taxon>
        <taxon>ecological metagenomes</taxon>
    </lineage>
</organism>
<dbReference type="InterPro" id="IPR036291">
    <property type="entry name" value="NAD(P)-bd_dom_sf"/>
</dbReference>
<evidence type="ECO:0000256" key="1">
    <source>
        <dbReference type="ARBA" id="ARBA00023002"/>
    </source>
</evidence>
<evidence type="ECO:0000259" key="2">
    <source>
        <dbReference type="Pfam" id="PF01408"/>
    </source>
</evidence>
<reference evidence="4" key="1">
    <citation type="submission" date="2019-08" db="EMBL/GenBank/DDBJ databases">
        <authorList>
            <person name="Kucharzyk K."/>
            <person name="Murdoch R.W."/>
            <person name="Higgins S."/>
            <person name="Loffler F."/>
        </authorList>
    </citation>
    <scope>NUCLEOTIDE SEQUENCE</scope>
</reference>
<dbReference type="EMBL" id="VSSQ01000610">
    <property type="protein sequence ID" value="MPL98473.1"/>
    <property type="molecule type" value="Genomic_DNA"/>
</dbReference>
<evidence type="ECO:0000259" key="3">
    <source>
        <dbReference type="Pfam" id="PF22725"/>
    </source>
</evidence>
<sequence>MQQIRWGMIGCGSVTEVKSGPGFQKADGSTLVAVTSRTPQKARDYAMRHGIPKWYDNAQDLIDDEEVDAVYIATHPDSHSDYVMMVAASGKPVYCEKPLGISSRQSKGMVDFCNQRGVPFFSAYYRRALPKYLMIKRMIDSKQYGDVRAVHVFMQQTIKEEDKQNGGTWRVRPEVSGGGKFHDVGSHALDLIDWMLGPISEACGEAMNQSKVYKADDVVYGHFKTEQGIPGTGLWCFNTFKDEDVTHIYLEKARISYSVLDIAQPITIATLEGVQTIAVPDPPQHVAQPLIQTIVDQLLGRGTCPSTGESGMRTDFVLDRLIGRV</sequence>
<dbReference type="InterPro" id="IPR055170">
    <property type="entry name" value="GFO_IDH_MocA-like_dom"/>
</dbReference>
<dbReference type="Gene3D" id="3.40.50.720">
    <property type="entry name" value="NAD(P)-binding Rossmann-like Domain"/>
    <property type="match status" value="1"/>
</dbReference>
<name>A0A644W7P3_9ZZZZ</name>
<dbReference type="GO" id="GO:0033712">
    <property type="term" value="F:1,5-anhydro-D-fructose reductase (1,5-anhydro-D-mannitol-forming) activity"/>
    <property type="evidence" value="ECO:0007669"/>
    <property type="project" value="UniProtKB-EC"/>
</dbReference>
<proteinExistence type="predicted"/>
<dbReference type="Pfam" id="PF22725">
    <property type="entry name" value="GFO_IDH_MocA_C3"/>
    <property type="match status" value="1"/>
</dbReference>
<dbReference type="PANTHER" id="PTHR43818">
    <property type="entry name" value="BCDNA.GH03377"/>
    <property type="match status" value="1"/>
</dbReference>
<dbReference type="InterPro" id="IPR050463">
    <property type="entry name" value="Gfo/Idh/MocA_oxidrdct_glycsds"/>
</dbReference>
<dbReference type="InterPro" id="IPR000683">
    <property type="entry name" value="Gfo/Idh/MocA-like_OxRdtase_N"/>
</dbReference>
<protein>
    <submittedName>
        <fullName evidence="4">1,5-anhydro-D-fructose reductase</fullName>
        <ecNumber evidence="4">1.1.1.292</ecNumber>
    </submittedName>
</protein>
<feature type="domain" description="GFO/IDH/MocA-like oxidoreductase" evidence="3">
    <location>
        <begin position="132"/>
        <end position="255"/>
    </location>
</feature>
<dbReference type="GO" id="GO:0000166">
    <property type="term" value="F:nucleotide binding"/>
    <property type="evidence" value="ECO:0007669"/>
    <property type="project" value="InterPro"/>
</dbReference>
<dbReference type="SUPFAM" id="SSF51735">
    <property type="entry name" value="NAD(P)-binding Rossmann-fold domains"/>
    <property type="match status" value="1"/>
</dbReference>
<comment type="caution">
    <text evidence="4">The sequence shown here is derived from an EMBL/GenBank/DDBJ whole genome shotgun (WGS) entry which is preliminary data.</text>
</comment>
<keyword evidence="1 4" id="KW-0560">Oxidoreductase</keyword>
<accession>A0A644W7P3</accession>
<dbReference type="AlphaFoldDB" id="A0A644W7P3"/>
<dbReference type="SUPFAM" id="SSF55347">
    <property type="entry name" value="Glyceraldehyde-3-phosphate dehydrogenase-like, C-terminal domain"/>
    <property type="match status" value="1"/>
</dbReference>
<dbReference type="EC" id="1.1.1.292" evidence="4"/>